<comment type="caution">
    <text evidence="1">The sequence shown here is derived from an EMBL/GenBank/DDBJ whole genome shotgun (WGS) entry which is preliminary data.</text>
</comment>
<name>A0AAD8JN64_TARER</name>
<dbReference type="AlphaFoldDB" id="A0AAD8JN64"/>
<sequence>MKTLYCSHGSNYPAGRERAMAAASDEAHFVEWMTENNIKYQTPFLCLCCVEAQLALQSQSNRETAMTAYDEAK</sequence>
<protein>
    <submittedName>
        <fullName evidence="1">Uncharacterized protein</fullName>
    </submittedName>
</protein>
<dbReference type="EMBL" id="JAUHHV010000011">
    <property type="protein sequence ID" value="KAK1407604.1"/>
    <property type="molecule type" value="Genomic_DNA"/>
</dbReference>
<gene>
    <name evidence="1" type="ORF">QVD17_39224</name>
</gene>
<evidence type="ECO:0000313" key="1">
    <source>
        <dbReference type="EMBL" id="KAK1407604.1"/>
    </source>
</evidence>
<dbReference type="Proteomes" id="UP001229421">
    <property type="component" value="Unassembled WGS sequence"/>
</dbReference>
<evidence type="ECO:0000313" key="2">
    <source>
        <dbReference type="Proteomes" id="UP001229421"/>
    </source>
</evidence>
<reference evidence="1" key="1">
    <citation type="journal article" date="2023" name="bioRxiv">
        <title>Improved chromosome-level genome assembly for marigold (Tagetes erecta).</title>
        <authorList>
            <person name="Jiang F."/>
            <person name="Yuan L."/>
            <person name="Wang S."/>
            <person name="Wang H."/>
            <person name="Xu D."/>
            <person name="Wang A."/>
            <person name="Fan W."/>
        </authorList>
    </citation>
    <scope>NUCLEOTIDE SEQUENCE</scope>
    <source>
        <strain evidence="1">WSJ</strain>
        <tissue evidence="1">Leaf</tissue>
    </source>
</reference>
<accession>A0AAD8JN64</accession>
<proteinExistence type="predicted"/>
<keyword evidence="2" id="KW-1185">Reference proteome</keyword>
<organism evidence="1 2">
    <name type="scientific">Tagetes erecta</name>
    <name type="common">African marigold</name>
    <dbReference type="NCBI Taxonomy" id="13708"/>
    <lineage>
        <taxon>Eukaryota</taxon>
        <taxon>Viridiplantae</taxon>
        <taxon>Streptophyta</taxon>
        <taxon>Embryophyta</taxon>
        <taxon>Tracheophyta</taxon>
        <taxon>Spermatophyta</taxon>
        <taxon>Magnoliopsida</taxon>
        <taxon>eudicotyledons</taxon>
        <taxon>Gunneridae</taxon>
        <taxon>Pentapetalae</taxon>
        <taxon>asterids</taxon>
        <taxon>campanulids</taxon>
        <taxon>Asterales</taxon>
        <taxon>Asteraceae</taxon>
        <taxon>Asteroideae</taxon>
        <taxon>Heliantheae alliance</taxon>
        <taxon>Tageteae</taxon>
        <taxon>Tagetes</taxon>
    </lineage>
</organism>